<feature type="compositionally biased region" description="Basic and acidic residues" evidence="3">
    <location>
        <begin position="77"/>
        <end position="115"/>
    </location>
</feature>
<evidence type="ECO:0000259" key="5">
    <source>
        <dbReference type="Pfam" id="PF07580"/>
    </source>
</evidence>
<dbReference type="Pfam" id="PF07580">
    <property type="entry name" value="Peptidase_M26_C"/>
    <property type="match status" value="1"/>
</dbReference>
<proteinExistence type="predicted"/>
<feature type="compositionally biased region" description="Basic and acidic residues" evidence="3">
    <location>
        <begin position="13"/>
        <end position="51"/>
    </location>
</feature>
<feature type="domain" description="Peptidase M26 N-terminal" evidence="4">
    <location>
        <begin position="630"/>
        <end position="860"/>
    </location>
</feature>
<feature type="domain" description="Minor extracellular protease Epr GA-like" evidence="6">
    <location>
        <begin position="264"/>
        <end position="341"/>
    </location>
</feature>
<keyword evidence="1" id="KW-0378">Hydrolase</keyword>
<evidence type="ECO:0000313" key="7">
    <source>
        <dbReference type="EMBL" id="NYS48070.1"/>
    </source>
</evidence>
<feature type="region of interest" description="Disordered" evidence="3">
    <location>
        <begin position="364"/>
        <end position="392"/>
    </location>
</feature>
<dbReference type="InterPro" id="IPR054725">
    <property type="entry name" value="Epr_GA-like"/>
</dbReference>
<dbReference type="EMBL" id="JACBYF010000026">
    <property type="protein sequence ID" value="NYS48070.1"/>
    <property type="molecule type" value="Genomic_DNA"/>
</dbReference>
<feature type="coiled-coil region" evidence="2">
    <location>
        <begin position="250"/>
        <end position="308"/>
    </location>
</feature>
<dbReference type="InterPro" id="IPR008006">
    <property type="entry name" value="Peptidase_M26_N_dom"/>
</dbReference>
<feature type="domain" description="Peptidase M26 C-terminal" evidence="5">
    <location>
        <begin position="1162"/>
        <end position="1873"/>
    </location>
</feature>
<dbReference type="Pfam" id="PF22775">
    <property type="entry name" value="GA_3"/>
    <property type="match status" value="4"/>
</dbReference>
<dbReference type="InterPro" id="IPR011505">
    <property type="entry name" value="Peptidase_M26_C_dom"/>
</dbReference>
<protein>
    <recommendedName>
        <fullName evidence="9">IgA-specific metalloendopeptidase</fullName>
    </recommendedName>
</protein>
<evidence type="ECO:0000259" key="4">
    <source>
        <dbReference type="Pfam" id="PF05342"/>
    </source>
</evidence>
<dbReference type="Proteomes" id="UP000531840">
    <property type="component" value="Unassembled WGS sequence"/>
</dbReference>
<evidence type="ECO:0000259" key="6">
    <source>
        <dbReference type="Pfam" id="PF22775"/>
    </source>
</evidence>
<feature type="compositionally biased region" description="Basic and acidic residues" evidence="3">
    <location>
        <begin position="194"/>
        <end position="207"/>
    </location>
</feature>
<feature type="region of interest" description="Disordered" evidence="3">
    <location>
        <begin position="458"/>
        <end position="486"/>
    </location>
</feature>
<name>A0ABX2T4C3_9BACL</name>
<reference evidence="7 8" key="1">
    <citation type="submission" date="2020-07" db="EMBL/GenBank/DDBJ databases">
        <title>MOT database genomes.</title>
        <authorList>
            <person name="Joseph S."/>
            <person name="Aduse-Opoku J."/>
            <person name="Hashim A."/>
            <person name="Wade W."/>
            <person name="Curtis M."/>
        </authorList>
    </citation>
    <scope>NUCLEOTIDE SEQUENCE [LARGE SCALE GENOMIC DNA]</scope>
    <source>
        <strain evidence="7 8">CIP 106318</strain>
    </source>
</reference>
<feature type="region of interest" description="Disordered" evidence="3">
    <location>
        <begin position="1"/>
        <end position="249"/>
    </location>
</feature>
<feature type="domain" description="Minor extracellular protease Epr GA-like" evidence="6">
    <location>
        <begin position="446"/>
        <end position="539"/>
    </location>
</feature>
<feature type="domain" description="Minor extracellular protease Epr GA-like" evidence="6">
    <location>
        <begin position="347"/>
        <end position="440"/>
    </location>
</feature>
<comment type="caution">
    <text evidence="7">The sequence shown here is derived from an EMBL/GenBank/DDBJ whole genome shotgun (WGS) entry which is preliminary data.</text>
</comment>
<feature type="domain" description="Minor extracellular protease Epr GA-like" evidence="6">
    <location>
        <begin position="545"/>
        <end position="621"/>
    </location>
</feature>
<dbReference type="Pfam" id="PF05342">
    <property type="entry name" value="Peptidase_M26_N"/>
    <property type="match status" value="1"/>
</dbReference>
<feature type="compositionally biased region" description="Basic and acidic residues" evidence="3">
    <location>
        <begin position="158"/>
        <end position="175"/>
    </location>
</feature>
<organism evidence="7 8">
    <name type="scientific">Gemelliphila palaticanis</name>
    <dbReference type="NCBI Taxonomy" id="81950"/>
    <lineage>
        <taxon>Bacteria</taxon>
        <taxon>Bacillati</taxon>
        <taxon>Bacillota</taxon>
        <taxon>Bacilli</taxon>
        <taxon>Bacillales</taxon>
        <taxon>Gemellaceae</taxon>
        <taxon>Gemelliphila</taxon>
    </lineage>
</organism>
<evidence type="ECO:0000256" key="1">
    <source>
        <dbReference type="ARBA" id="ARBA00022801"/>
    </source>
</evidence>
<accession>A0ABX2T4C3</accession>
<evidence type="ECO:0008006" key="9">
    <source>
        <dbReference type="Google" id="ProtNLM"/>
    </source>
</evidence>
<evidence type="ECO:0000256" key="2">
    <source>
        <dbReference type="SAM" id="Coils"/>
    </source>
</evidence>
<feature type="compositionally biased region" description="Basic and acidic residues" evidence="3">
    <location>
        <begin position="234"/>
        <end position="249"/>
    </location>
</feature>
<keyword evidence="8" id="KW-1185">Reference proteome</keyword>
<feature type="compositionally biased region" description="Polar residues" evidence="3">
    <location>
        <begin position="221"/>
        <end position="233"/>
    </location>
</feature>
<dbReference type="RefSeq" id="WP_179941850.1">
    <property type="nucleotide sequence ID" value="NZ_JACBYF010000026.1"/>
</dbReference>
<keyword evidence="2" id="KW-0175">Coiled coil</keyword>
<feature type="region of interest" description="Disordered" evidence="3">
    <location>
        <begin position="559"/>
        <end position="583"/>
    </location>
</feature>
<dbReference type="Gene3D" id="2.160.20.110">
    <property type="match status" value="1"/>
</dbReference>
<evidence type="ECO:0000256" key="3">
    <source>
        <dbReference type="SAM" id="MobiDB-lite"/>
    </source>
</evidence>
<feature type="region of interest" description="Disordered" evidence="3">
    <location>
        <begin position="590"/>
        <end position="609"/>
    </location>
</feature>
<evidence type="ECO:0000313" key="8">
    <source>
        <dbReference type="Proteomes" id="UP000531840"/>
    </source>
</evidence>
<sequence>TPKEEINTTEEVEQPKETENVEEGKSDSTAEETPKEEANPTEKVDKPKETESVEEGNSNSTVEETPKEEINTTEEVEQPKETENVEEGKSDSTAEETPKEEANPTEEVEKPKETESVEEGNSNSTVEEKPKEEVNPTEEVEQPKETPSVEEVNSNSTVEEKPKEEVSPTEEEKPGKGTNPAEEVEQPKETPNVEEEKSDSTVEEKPSAETTTTEEVEQPKETSNIEEGNSGSTVEEKPKEEVNPTEEKELLEANLSLETLKAKVQEAEAKKIEISNDKLIKPTEKSELDKLIEDARTLKSEATDLVNSLKDSDKKDELSKELTLIHILSTLEVNDKNANGKIDTTIEAEAAEAKVQEAKEAAKKAADKKQELVRDEAISEEEKSELDRLISEANTKKSEAERLVNNLPLSDKKETLKTSVSSINNIPTTVEVNDKNANGKIDTTIEAEAAEAKVQEAKEAANRAATKKQELEKDGSISEEEKSELDRLISEANTKKAEAERLVNNLPLSDKKETLKTIVSSINNIPTTVVVNDKNANGKIDTTIEAEAAEAKVQEAKEAANRAADKKQALEKDGAISEEEKSELDRLISEANTKKSEADTEVNNLPISDKKDSLTEELYRVSIPESLEVTPKEETKEELKETKIEFKNVEHAYLYKLNNNNEFEKVLSIDEVGNDLSKYKVKAFLKDANKNIWLDVKSINLLDNKYKVDTSFDNIVSIDNNLKVTDTYSIEVAKRNISEVSEYNSFTKLINAMKSVGSTTGIINGTYILSDNLSASEISVNDSDKSYLDNYTFMGTLMSKTGKVFSINDLKKPLFNSVNSSEISNISINSADVSVERYDEVGVLANNVSSSTINNVIVKGRITGNSVVGGIVGVLDNASSVINSSFIGRVSSLHSAGGISSRVTRGSSIKNSYSDVEISVTARLDSNIGGITGELGENSSIENSYVKGIITNNGDSSARVGGVIGAVYDSSDDLKDNGKIVNVITFTAVNNGNIFIGNISDLKASSKKDIKNNYLVENYSKGTYIDFDNKISYINFNNANEKVNLLYKNIVEESLLKNDSTVDYKNSKYYKESHQKAYENMSKLLPFYDRYTIVREANKLDYQDNLNKKTIKSIQTFVGDELVKDLYNQKQYVDSILIHYTDGTNEKLKISLKGEFKNSGIIDYTVDNKNIIYHINRFAKDNNREMFEHILEYLKNSKFSYKIFNPHNLADWDESSINKFLGKLYLEDNFENIKIDLENTLSSLIDNYDIYNYNSKEFKNYIKNRLEVNKNSILVGLNYLDRWYNFGNVKNNLLHSINVFSSDKNSLDLVLDLGSRSRDILSSKATDSAYDQIVSKYTGINNINEFIKESYINEKDQTIKNIDEWIKNTTKAYIVSEESKEIASANEGIFGRLSRPKLRRFILPLLTVKEKNVYAFFTSNSSNFGIYDPYIKSKNKDSIEYKKEVEIIEKNINNAAKAMQGYFDALYRILDKKSVDKLLGIKIQVFDSYKDSRNNWSKEYGPRAFSSVKALAGPVNRWIDYEKKAGAYALNSDSIEVVHFSDGNLLTERGLSTLSHEHVHNLDSKVLLGGYGRRFGHGAESFAMGLLQSPYVASQSLGINLVYEVSDSDRYLLTHNSSPKRFQNTDDLQQYMRGVFDVLYTLDLAEAEVILEEGNEYIGENYKILTAEKEIGNANKDIIKRISGTPNVKTLNDLIDNNIIGPEPASKEYANNDYININMFNANYGINENPDHTSGGFTFRRVAFELLAEKGYYDGMLPYISNKYYYTEKNTDNEKTNSDTYILKKIFNNKYASYKDFRKDMFDKRNSRKNDIKSVTVWGIRGNNRVTINSYNDLKNLIRRAIRTNNRNTLLNIKQSIYHEYLILTNEFRESIYKQN</sequence>
<feature type="non-terminal residue" evidence="7">
    <location>
        <position position="1"/>
    </location>
</feature>
<gene>
    <name evidence="7" type="ORF">HZY85_07785</name>
</gene>